<evidence type="ECO:0000313" key="5">
    <source>
        <dbReference type="Proteomes" id="UP000184148"/>
    </source>
</evidence>
<dbReference type="Proteomes" id="UP000184148">
    <property type="component" value="Unassembled WGS sequence"/>
</dbReference>
<evidence type="ECO:0000256" key="2">
    <source>
        <dbReference type="RuleBase" id="RU003523"/>
    </source>
</evidence>
<protein>
    <submittedName>
        <fullName evidence="4">Homocitrate synthase NifV</fullName>
    </submittedName>
</protein>
<dbReference type="InterPro" id="IPR002034">
    <property type="entry name" value="AIPM/Hcit_synth_CS"/>
</dbReference>
<dbReference type="InterPro" id="IPR000891">
    <property type="entry name" value="PYR_CT"/>
</dbReference>
<keyword evidence="5" id="KW-1185">Reference proteome</keyword>
<dbReference type="PROSITE" id="PS50991">
    <property type="entry name" value="PYR_CT"/>
    <property type="match status" value="1"/>
</dbReference>
<dbReference type="OrthoDB" id="9804858at2"/>
<evidence type="ECO:0000259" key="3">
    <source>
        <dbReference type="PROSITE" id="PS50991"/>
    </source>
</evidence>
<dbReference type="Pfam" id="PF00682">
    <property type="entry name" value="HMGL-like"/>
    <property type="match status" value="1"/>
</dbReference>
<dbReference type="InterPro" id="IPR013477">
    <property type="entry name" value="NifV/FrbC"/>
</dbReference>
<dbReference type="RefSeq" id="WP_073237962.1">
    <property type="nucleotide sequence ID" value="NZ_FQUY01000008.1"/>
</dbReference>
<dbReference type="InterPro" id="IPR013785">
    <property type="entry name" value="Aldolase_TIM"/>
</dbReference>
<dbReference type="AlphaFoldDB" id="A0A1M4XHW3"/>
<gene>
    <name evidence="4" type="ORF">SAMN02745133_01455</name>
</gene>
<dbReference type="PANTHER" id="PTHR42880">
    <property type="entry name" value="HOMOCITRATE SYNTHASE"/>
    <property type="match status" value="1"/>
</dbReference>
<dbReference type="PANTHER" id="PTHR42880:SF1">
    <property type="entry name" value="ISOPROPYLMALATE_HOMOCITRATE_CITRAMALATE SYNTHASE FAMILY PROTEIN"/>
    <property type="match status" value="1"/>
</dbReference>
<proteinExistence type="inferred from homology"/>
<sequence length="289" mass="31914">MNTVCFVDTTLRDGEQAAGVAFTVEEKVQIARLLDQVGVYQIEAGIPAMGKLETDAIYRILSLDLKARISTWNRATLGDVKASLACGARHLHISAPVSDIHIRYKLKRSRLWVLDSVRRAVSYAREHGCTVTIGAEDASRADMGFLVTFARFAREEGASRLRFADTLGVLDPFITRNKVTRIIQEVGIDVEMHAHNDFGMAVANTLAAYQAGAKYLSTTVSGLGERAGNSSFEEMVRILQEMKGLKIDVDDNKLNELIDYVAVAANRPFYHTKGKKINAGTVPIRIREN</sequence>
<reference evidence="5" key="1">
    <citation type="submission" date="2016-11" db="EMBL/GenBank/DDBJ databases">
        <authorList>
            <person name="Varghese N."/>
            <person name="Submissions S."/>
        </authorList>
    </citation>
    <scope>NUCLEOTIDE SEQUENCE [LARGE SCALE GENOMIC DNA]</scope>
    <source>
        <strain evidence="5">DSM 12395</strain>
    </source>
</reference>
<evidence type="ECO:0000256" key="1">
    <source>
        <dbReference type="ARBA" id="ARBA00022679"/>
    </source>
</evidence>
<name>A0A1M4XHW3_9FIRM</name>
<dbReference type="CDD" id="cd07939">
    <property type="entry name" value="DRE_TIM_NifV"/>
    <property type="match status" value="1"/>
</dbReference>
<dbReference type="Gene3D" id="3.20.20.70">
    <property type="entry name" value="Aldolase class I"/>
    <property type="match status" value="1"/>
</dbReference>
<dbReference type="GO" id="GO:0046912">
    <property type="term" value="F:acyltransferase activity, acyl groups converted into alkyl on transfer"/>
    <property type="evidence" value="ECO:0007669"/>
    <property type="project" value="InterPro"/>
</dbReference>
<organism evidence="4 5">
    <name type="scientific">Desulforamulus putei DSM 12395</name>
    <dbReference type="NCBI Taxonomy" id="1121429"/>
    <lineage>
        <taxon>Bacteria</taxon>
        <taxon>Bacillati</taxon>
        <taxon>Bacillota</taxon>
        <taxon>Clostridia</taxon>
        <taxon>Eubacteriales</taxon>
        <taxon>Peptococcaceae</taxon>
        <taxon>Desulforamulus</taxon>
    </lineage>
</organism>
<comment type="similarity">
    <text evidence="2">Belongs to the alpha-IPM synthase/homocitrate synthase family.</text>
</comment>
<feature type="domain" description="Pyruvate carboxyltransferase" evidence="3">
    <location>
        <begin position="4"/>
        <end position="255"/>
    </location>
</feature>
<accession>A0A1M4XHW3</accession>
<dbReference type="GO" id="GO:0019752">
    <property type="term" value="P:carboxylic acid metabolic process"/>
    <property type="evidence" value="ECO:0007669"/>
    <property type="project" value="InterPro"/>
</dbReference>
<keyword evidence="1 2" id="KW-0808">Transferase</keyword>
<dbReference type="PROSITE" id="PS00816">
    <property type="entry name" value="AIPM_HOMOCIT_SYNTH_2"/>
    <property type="match status" value="1"/>
</dbReference>
<dbReference type="SUPFAM" id="SSF51569">
    <property type="entry name" value="Aldolase"/>
    <property type="match status" value="1"/>
</dbReference>
<dbReference type="PROSITE" id="PS00815">
    <property type="entry name" value="AIPM_HOMOCIT_SYNTH_1"/>
    <property type="match status" value="1"/>
</dbReference>
<dbReference type="EMBL" id="FQUY01000008">
    <property type="protein sequence ID" value="SHE92903.1"/>
    <property type="molecule type" value="Genomic_DNA"/>
</dbReference>
<dbReference type="STRING" id="1121429.SAMN02745133_01455"/>
<evidence type="ECO:0000313" key="4">
    <source>
        <dbReference type="EMBL" id="SHE92903.1"/>
    </source>
</evidence>